<name>A0A0A9D6G7_ARUDO</name>
<dbReference type="EMBL" id="GBRH01215602">
    <property type="protein sequence ID" value="JAD82293.1"/>
    <property type="molecule type" value="Transcribed_RNA"/>
</dbReference>
<accession>A0A0A9D6G7</accession>
<sequence>MPSGRGEVPSWRCFGGLRAFFLAPAADVAIAAARRDVASGEGVVGSEQGGRISRGRCADDSYYWRLEGS</sequence>
<reference evidence="1" key="2">
    <citation type="journal article" date="2015" name="Data Brief">
        <title>Shoot transcriptome of the giant reed, Arundo donax.</title>
        <authorList>
            <person name="Barrero R.A."/>
            <person name="Guerrero F.D."/>
            <person name="Moolhuijzen P."/>
            <person name="Goolsby J.A."/>
            <person name="Tidwell J."/>
            <person name="Bellgard S.E."/>
            <person name="Bellgard M.I."/>
        </authorList>
    </citation>
    <scope>NUCLEOTIDE SEQUENCE</scope>
    <source>
        <tissue evidence="1">Shoot tissue taken approximately 20 cm above the soil surface</tissue>
    </source>
</reference>
<protein>
    <submittedName>
        <fullName evidence="1">Uncharacterized protein</fullName>
    </submittedName>
</protein>
<dbReference type="AlphaFoldDB" id="A0A0A9D6G7"/>
<organism evidence="1">
    <name type="scientific">Arundo donax</name>
    <name type="common">Giant reed</name>
    <name type="synonym">Donax arundinaceus</name>
    <dbReference type="NCBI Taxonomy" id="35708"/>
    <lineage>
        <taxon>Eukaryota</taxon>
        <taxon>Viridiplantae</taxon>
        <taxon>Streptophyta</taxon>
        <taxon>Embryophyta</taxon>
        <taxon>Tracheophyta</taxon>
        <taxon>Spermatophyta</taxon>
        <taxon>Magnoliopsida</taxon>
        <taxon>Liliopsida</taxon>
        <taxon>Poales</taxon>
        <taxon>Poaceae</taxon>
        <taxon>PACMAD clade</taxon>
        <taxon>Arundinoideae</taxon>
        <taxon>Arundineae</taxon>
        <taxon>Arundo</taxon>
    </lineage>
</organism>
<evidence type="ECO:0000313" key="1">
    <source>
        <dbReference type="EMBL" id="JAD82293.1"/>
    </source>
</evidence>
<reference evidence="1" key="1">
    <citation type="submission" date="2014-09" db="EMBL/GenBank/DDBJ databases">
        <authorList>
            <person name="Magalhaes I.L.F."/>
            <person name="Oliveira U."/>
            <person name="Santos F.R."/>
            <person name="Vidigal T.H.D.A."/>
            <person name="Brescovit A.D."/>
            <person name="Santos A.J."/>
        </authorList>
    </citation>
    <scope>NUCLEOTIDE SEQUENCE</scope>
    <source>
        <tissue evidence="1">Shoot tissue taken approximately 20 cm above the soil surface</tissue>
    </source>
</reference>
<proteinExistence type="predicted"/>